<keyword evidence="3" id="KW-1185">Reference proteome</keyword>
<feature type="transmembrane region" description="Helical" evidence="1">
    <location>
        <begin position="62"/>
        <end position="86"/>
    </location>
</feature>
<keyword evidence="1" id="KW-0812">Transmembrane</keyword>
<dbReference type="Proteomes" id="UP000321363">
    <property type="component" value="Unassembled WGS sequence"/>
</dbReference>
<feature type="transmembrane region" description="Helical" evidence="1">
    <location>
        <begin position="155"/>
        <end position="178"/>
    </location>
</feature>
<evidence type="ECO:0008006" key="4">
    <source>
        <dbReference type="Google" id="ProtNLM"/>
    </source>
</evidence>
<dbReference type="RefSeq" id="WP_146950329.1">
    <property type="nucleotide sequence ID" value="NZ_VOQF01000015.1"/>
</dbReference>
<name>A0A5C6VQ33_9BACI</name>
<feature type="transmembrane region" description="Helical" evidence="1">
    <location>
        <begin position="117"/>
        <end position="143"/>
    </location>
</feature>
<feature type="transmembrane region" description="Helical" evidence="1">
    <location>
        <begin position="92"/>
        <end position="110"/>
    </location>
</feature>
<dbReference type="OrthoDB" id="1906856at2"/>
<sequence>MEWLKSLLDDRDEIKSMKSNMYTGTTKLILGAILASLACIFQSAGIFVGIGYVVSILTTLPIVVASVISLKIGFLTYILTILLLAITQPSELLIFSFTTGLLGLSLGIGLKILRNSVLITVFSSFCLTLGITCLLYVIQFPILGPSVTTNFDSKILLYIFAFSILYSWIWLKLSLLTLKAVNRFVFRKVAILYSEKG</sequence>
<proteinExistence type="predicted"/>
<dbReference type="EMBL" id="VOQF01000015">
    <property type="protein sequence ID" value="TXC85845.1"/>
    <property type="molecule type" value="Genomic_DNA"/>
</dbReference>
<reference evidence="2 3" key="1">
    <citation type="journal article" date="2005" name="Int. J. Syst. Evol. Microbiol.">
        <title>Bacillus litoralis sp. nov., isolated from a tidal flat of the Yellow Sea in Korea.</title>
        <authorList>
            <person name="Yoon J.H."/>
            <person name="Oh T.K."/>
        </authorList>
    </citation>
    <scope>NUCLEOTIDE SEQUENCE [LARGE SCALE GENOMIC DNA]</scope>
    <source>
        <strain evidence="2 3">SW-211</strain>
    </source>
</reference>
<organism evidence="2 3">
    <name type="scientific">Metabacillus litoralis</name>
    <dbReference type="NCBI Taxonomy" id="152268"/>
    <lineage>
        <taxon>Bacteria</taxon>
        <taxon>Bacillati</taxon>
        <taxon>Bacillota</taxon>
        <taxon>Bacilli</taxon>
        <taxon>Bacillales</taxon>
        <taxon>Bacillaceae</taxon>
        <taxon>Metabacillus</taxon>
    </lineage>
</organism>
<feature type="transmembrane region" description="Helical" evidence="1">
    <location>
        <begin position="28"/>
        <end position="55"/>
    </location>
</feature>
<evidence type="ECO:0000313" key="2">
    <source>
        <dbReference type="EMBL" id="TXC85845.1"/>
    </source>
</evidence>
<comment type="caution">
    <text evidence="2">The sequence shown here is derived from an EMBL/GenBank/DDBJ whole genome shotgun (WGS) entry which is preliminary data.</text>
</comment>
<keyword evidence="1" id="KW-0472">Membrane</keyword>
<dbReference type="AlphaFoldDB" id="A0A5C6VQ33"/>
<evidence type="ECO:0000313" key="3">
    <source>
        <dbReference type="Proteomes" id="UP000321363"/>
    </source>
</evidence>
<keyword evidence="1" id="KW-1133">Transmembrane helix</keyword>
<protein>
    <recommendedName>
        <fullName evidence="4">DUF2232 domain-containing protein</fullName>
    </recommendedName>
</protein>
<accession>A0A5C6VQ33</accession>
<evidence type="ECO:0000256" key="1">
    <source>
        <dbReference type="SAM" id="Phobius"/>
    </source>
</evidence>
<gene>
    <name evidence="2" type="ORF">FS935_19570</name>
</gene>